<protein>
    <recommendedName>
        <fullName evidence="10">WW domain-binding protein 4</fullName>
    </recommendedName>
</protein>
<dbReference type="SMART" id="SM00456">
    <property type="entry name" value="WW"/>
    <property type="match status" value="1"/>
</dbReference>
<dbReference type="Gene3D" id="3.30.160.60">
    <property type="entry name" value="Classic Zinc Finger"/>
    <property type="match status" value="1"/>
</dbReference>
<dbReference type="PROSITE" id="PS50020">
    <property type="entry name" value="WW_DOMAIN_2"/>
    <property type="match status" value="1"/>
</dbReference>
<dbReference type="GO" id="GO:0008270">
    <property type="term" value="F:zinc ion binding"/>
    <property type="evidence" value="ECO:0007669"/>
    <property type="project" value="UniProtKB-KW"/>
</dbReference>
<evidence type="ECO:0000256" key="5">
    <source>
        <dbReference type="ARBA" id="ARBA00023242"/>
    </source>
</evidence>
<dbReference type="AlphaFoldDB" id="A0A1B6CJ28"/>
<dbReference type="SUPFAM" id="SSF51045">
    <property type="entry name" value="WW domain"/>
    <property type="match status" value="1"/>
</dbReference>
<dbReference type="InterPro" id="IPR036236">
    <property type="entry name" value="Znf_C2H2_sf"/>
</dbReference>
<keyword evidence="4" id="KW-0862">Zinc</keyword>
<dbReference type="InterPro" id="IPR013085">
    <property type="entry name" value="U1-CZ_Znf_C2H2"/>
</dbReference>
<dbReference type="Gene3D" id="2.20.70.10">
    <property type="match status" value="1"/>
</dbReference>
<feature type="domain" description="Matrin-type" evidence="8">
    <location>
        <begin position="11"/>
        <end position="42"/>
    </location>
</feature>
<dbReference type="EMBL" id="GEDC01023896">
    <property type="protein sequence ID" value="JAS13402.1"/>
    <property type="molecule type" value="Transcribed_RNA"/>
</dbReference>
<evidence type="ECO:0000259" key="7">
    <source>
        <dbReference type="PROSITE" id="PS50020"/>
    </source>
</evidence>
<dbReference type="InterPro" id="IPR000690">
    <property type="entry name" value="Matrin/U1-C_Znf_C2H2"/>
</dbReference>
<dbReference type="Pfam" id="PF06220">
    <property type="entry name" value="zf-U1"/>
    <property type="match status" value="1"/>
</dbReference>
<dbReference type="PROSITE" id="PS01159">
    <property type="entry name" value="WW_DOMAIN_1"/>
    <property type="match status" value="1"/>
</dbReference>
<reference evidence="9" key="1">
    <citation type="submission" date="2015-12" db="EMBL/GenBank/DDBJ databases">
        <title>De novo transcriptome assembly of four potential Pierce s Disease insect vectors from Arizona vineyards.</title>
        <authorList>
            <person name="Tassone E.E."/>
        </authorList>
    </citation>
    <scope>NUCLEOTIDE SEQUENCE</scope>
</reference>
<dbReference type="GO" id="GO:0000398">
    <property type="term" value="P:mRNA splicing, via spliceosome"/>
    <property type="evidence" value="ECO:0007669"/>
    <property type="project" value="InterPro"/>
</dbReference>
<dbReference type="InterPro" id="IPR036020">
    <property type="entry name" value="WW_dom_sf"/>
</dbReference>
<feature type="region of interest" description="Disordered" evidence="6">
    <location>
        <begin position="143"/>
        <end position="222"/>
    </location>
</feature>
<organism evidence="9">
    <name type="scientific">Clastoptera arizonana</name>
    <name type="common">Arizona spittle bug</name>
    <dbReference type="NCBI Taxonomy" id="38151"/>
    <lineage>
        <taxon>Eukaryota</taxon>
        <taxon>Metazoa</taxon>
        <taxon>Ecdysozoa</taxon>
        <taxon>Arthropoda</taxon>
        <taxon>Hexapoda</taxon>
        <taxon>Insecta</taxon>
        <taxon>Pterygota</taxon>
        <taxon>Neoptera</taxon>
        <taxon>Paraneoptera</taxon>
        <taxon>Hemiptera</taxon>
        <taxon>Auchenorrhyncha</taxon>
        <taxon>Cercopoidea</taxon>
        <taxon>Clastopteridae</taxon>
        <taxon>Clastoptera</taxon>
    </lineage>
</organism>
<accession>A0A1B6CJ28</accession>
<keyword evidence="3" id="KW-0863">Zinc-finger</keyword>
<dbReference type="PROSITE" id="PS50171">
    <property type="entry name" value="ZF_MATRIN"/>
    <property type="match status" value="1"/>
</dbReference>
<evidence type="ECO:0008006" key="10">
    <source>
        <dbReference type="Google" id="ProtNLM"/>
    </source>
</evidence>
<evidence type="ECO:0000256" key="1">
    <source>
        <dbReference type="ARBA" id="ARBA00004123"/>
    </source>
</evidence>
<dbReference type="PANTHER" id="PTHR13173">
    <property type="entry name" value="WW DOMAIN BINDING PROTEIN 4"/>
    <property type="match status" value="1"/>
</dbReference>
<evidence type="ECO:0000256" key="6">
    <source>
        <dbReference type="SAM" id="MobiDB-lite"/>
    </source>
</evidence>
<dbReference type="GO" id="GO:0003723">
    <property type="term" value="F:RNA binding"/>
    <property type="evidence" value="ECO:0007669"/>
    <property type="project" value="TreeGrafter"/>
</dbReference>
<dbReference type="GO" id="GO:0071011">
    <property type="term" value="C:precatalytic spliceosome"/>
    <property type="evidence" value="ECO:0007669"/>
    <property type="project" value="TreeGrafter"/>
</dbReference>
<dbReference type="SUPFAM" id="SSF57667">
    <property type="entry name" value="beta-beta-alpha zinc fingers"/>
    <property type="match status" value="1"/>
</dbReference>
<keyword evidence="5" id="KW-0539">Nucleus</keyword>
<feature type="domain" description="WW" evidence="7">
    <location>
        <begin position="120"/>
        <end position="153"/>
    </location>
</feature>
<dbReference type="InterPro" id="IPR003604">
    <property type="entry name" value="Matrin/U1-like-C_Znf_C2H2"/>
</dbReference>
<dbReference type="Pfam" id="PF00397">
    <property type="entry name" value="WW"/>
    <property type="match status" value="1"/>
</dbReference>
<proteinExistence type="predicted"/>
<gene>
    <name evidence="9" type="ORF">g.13056</name>
</gene>
<evidence type="ECO:0000256" key="4">
    <source>
        <dbReference type="ARBA" id="ARBA00022833"/>
    </source>
</evidence>
<dbReference type="SMART" id="SM00451">
    <property type="entry name" value="ZnF_U1"/>
    <property type="match status" value="1"/>
</dbReference>
<evidence type="ECO:0000256" key="3">
    <source>
        <dbReference type="ARBA" id="ARBA00022771"/>
    </source>
</evidence>
<dbReference type="InterPro" id="IPR040023">
    <property type="entry name" value="WBP4"/>
</dbReference>
<comment type="subcellular location">
    <subcellularLocation>
        <location evidence="1">Nucleus</location>
    </subcellularLocation>
</comment>
<sequence length="306" mass="35903">MADYWKSQVRKFCDFCKCWIADNKPSIQFHESGKRHKENVAKRISEITKKSTKAAKDEKEYNDDIKKMEEAALKAYMKDVESSRDYTAQKILEAKSEAEVQQAEEVVGSTSLKKLENQEEPTVKLWYEAKSDEGYTYYWNTTTSESRWEPPEEGFVSIEEQKTEAKQKKKKKKQDKKMAKEVEKEKSEEVRAMLEREKMKKRKVKDIEEKQPTNCDISFGPAPKYDPYGSWTTVEKIGEQPLELDLPQQEYVAVKIPEYTEPVVKFKEKTITHLDETIKEENSGFKKRKFNTGAKKNNMRQRLDSD</sequence>
<feature type="compositionally biased region" description="Basic and acidic residues" evidence="6">
    <location>
        <begin position="176"/>
        <end position="198"/>
    </location>
</feature>
<dbReference type="InterPro" id="IPR001202">
    <property type="entry name" value="WW_dom"/>
</dbReference>
<evidence type="ECO:0000256" key="2">
    <source>
        <dbReference type="ARBA" id="ARBA00022723"/>
    </source>
</evidence>
<feature type="region of interest" description="Disordered" evidence="6">
    <location>
        <begin position="286"/>
        <end position="306"/>
    </location>
</feature>
<evidence type="ECO:0000313" key="9">
    <source>
        <dbReference type="EMBL" id="JAS13402.1"/>
    </source>
</evidence>
<dbReference type="CDD" id="cd00201">
    <property type="entry name" value="WW"/>
    <property type="match status" value="1"/>
</dbReference>
<dbReference type="PANTHER" id="PTHR13173:SF10">
    <property type="entry name" value="WW DOMAIN-BINDING PROTEIN 4"/>
    <property type="match status" value="1"/>
</dbReference>
<evidence type="ECO:0000259" key="8">
    <source>
        <dbReference type="PROSITE" id="PS50171"/>
    </source>
</evidence>
<name>A0A1B6CJ28_9HEMI</name>
<keyword evidence="2" id="KW-0479">Metal-binding</keyword>